<name>A0A4R3L468_9GAMM</name>
<keyword evidence="4" id="KW-1185">Reference proteome</keyword>
<organism evidence="3 4">
    <name type="scientific">Pseudofulvimonas gallinarii</name>
    <dbReference type="NCBI Taxonomy" id="634155"/>
    <lineage>
        <taxon>Bacteria</taxon>
        <taxon>Pseudomonadati</taxon>
        <taxon>Pseudomonadota</taxon>
        <taxon>Gammaproteobacteria</taxon>
        <taxon>Lysobacterales</taxon>
        <taxon>Rhodanobacteraceae</taxon>
        <taxon>Pseudofulvimonas</taxon>
    </lineage>
</organism>
<dbReference type="AlphaFoldDB" id="A0A4R3L468"/>
<feature type="chain" id="PRO_5030099231" description="Secreted protein" evidence="2">
    <location>
        <begin position="21"/>
        <end position="127"/>
    </location>
</feature>
<dbReference type="RefSeq" id="WP_123521517.1">
    <property type="nucleotide sequence ID" value="NZ_JBHLWF010000023.1"/>
</dbReference>
<protein>
    <recommendedName>
        <fullName evidence="5">Secreted protein</fullName>
    </recommendedName>
</protein>
<accession>A0A4R3L468</accession>
<feature type="signal peptide" evidence="2">
    <location>
        <begin position="1"/>
        <end position="20"/>
    </location>
</feature>
<evidence type="ECO:0008006" key="5">
    <source>
        <dbReference type="Google" id="ProtNLM"/>
    </source>
</evidence>
<evidence type="ECO:0000256" key="1">
    <source>
        <dbReference type="SAM" id="MobiDB-lite"/>
    </source>
</evidence>
<gene>
    <name evidence="3" type="ORF">EDC25_1502</name>
</gene>
<evidence type="ECO:0000256" key="2">
    <source>
        <dbReference type="SAM" id="SignalP"/>
    </source>
</evidence>
<dbReference type="Proteomes" id="UP000294599">
    <property type="component" value="Unassembled WGS sequence"/>
</dbReference>
<evidence type="ECO:0000313" key="4">
    <source>
        <dbReference type="Proteomes" id="UP000294599"/>
    </source>
</evidence>
<keyword evidence="2" id="KW-0732">Signal</keyword>
<evidence type="ECO:0000313" key="3">
    <source>
        <dbReference type="EMBL" id="TCS91499.1"/>
    </source>
</evidence>
<reference evidence="3 4" key="1">
    <citation type="submission" date="2019-03" db="EMBL/GenBank/DDBJ databases">
        <title>Genomic Encyclopedia of Type Strains, Phase IV (KMG-IV): sequencing the most valuable type-strain genomes for metagenomic binning, comparative biology and taxonomic classification.</title>
        <authorList>
            <person name="Goeker M."/>
        </authorList>
    </citation>
    <scope>NUCLEOTIDE SEQUENCE [LARGE SCALE GENOMIC DNA]</scope>
    <source>
        <strain evidence="3 4">DSM 21944</strain>
    </source>
</reference>
<feature type="region of interest" description="Disordered" evidence="1">
    <location>
        <begin position="71"/>
        <end position="92"/>
    </location>
</feature>
<proteinExistence type="predicted"/>
<comment type="caution">
    <text evidence="3">The sequence shown here is derived from an EMBL/GenBank/DDBJ whole genome shotgun (WGS) entry which is preliminary data.</text>
</comment>
<dbReference type="EMBL" id="SMAF01000050">
    <property type="protein sequence ID" value="TCS91499.1"/>
    <property type="molecule type" value="Genomic_DNA"/>
</dbReference>
<sequence>MIRTALLLSACLLLSTKVLAADPAIPVASPGDFTWRGVQAMPPRPDCEGISETFNAAMSALLDVPQLGQVRDGSRHSRTAMPPAAPSAGEPWTSERCLQSVAAVRCLLDDNPMWLKQMADEVGATQR</sequence>